<protein>
    <submittedName>
        <fullName evidence="2">SH3, type 3</fullName>
    </submittedName>
</protein>
<dbReference type="InterPro" id="IPR003646">
    <property type="entry name" value="SH3-like_bac-type"/>
</dbReference>
<gene>
    <name evidence="2" type="ordered locus">Tery_1844</name>
</gene>
<dbReference type="EMBL" id="CP000393">
    <property type="protein sequence ID" value="ABG51100.1"/>
    <property type="molecule type" value="Genomic_DNA"/>
</dbReference>
<dbReference type="KEGG" id="ter:Tery_1844"/>
<sequence length="217" mass="24132">MHNNIQQNLNSLRVLTIAFLSFLGSQMLNTAKAEQWTPGIKSTNEILIAQQKQVCKLQSSPEDNRQGVSFRNQPVGGQSIAFFNNGTSVTVINRTNDGQWTQVIAPNNIQGWVYSLYLQNCNTLSASQLPNTGNTTGGVPIGTMCQVTGWPNSPNIPVQDFPNARSKPMPYLFNKGTQLQVSQPPAGQQSQRKWVYVRSMANSQQVGWVWKNYIQCN</sequence>
<proteinExistence type="predicted"/>
<dbReference type="AlphaFoldDB" id="Q114H4"/>
<accession>Q114H4</accession>
<organism evidence="2">
    <name type="scientific">Trichodesmium erythraeum (strain IMS101)</name>
    <dbReference type="NCBI Taxonomy" id="203124"/>
    <lineage>
        <taxon>Bacteria</taxon>
        <taxon>Bacillati</taxon>
        <taxon>Cyanobacteriota</taxon>
        <taxon>Cyanophyceae</taxon>
        <taxon>Oscillatoriophycideae</taxon>
        <taxon>Oscillatoriales</taxon>
        <taxon>Microcoleaceae</taxon>
        <taxon>Trichodesmium</taxon>
    </lineage>
</organism>
<name>Q114H4_TRIEI</name>
<dbReference type="Pfam" id="PF08239">
    <property type="entry name" value="SH3_3"/>
    <property type="match status" value="1"/>
</dbReference>
<evidence type="ECO:0000259" key="1">
    <source>
        <dbReference type="Pfam" id="PF08239"/>
    </source>
</evidence>
<reference evidence="2" key="1">
    <citation type="submission" date="2006-06" db="EMBL/GenBank/DDBJ databases">
        <title>Complete sequence of Trichodesmium erythraeum IMS101.</title>
        <authorList>
            <consortium name="US DOE Joint Genome Institute"/>
            <person name="Copeland A."/>
            <person name="Lucas S."/>
            <person name="Lapidus A."/>
            <person name="Barry K."/>
            <person name="Detter J.C."/>
            <person name="Glavina del Rio T."/>
            <person name="Hammon N."/>
            <person name="Israni S."/>
            <person name="Dalin E."/>
            <person name="Tice H."/>
            <person name="Pitluck S."/>
            <person name="Kiss H."/>
            <person name="Munk A.C."/>
            <person name="Brettin T."/>
            <person name="Bruce D."/>
            <person name="Han C."/>
            <person name="Tapia R."/>
            <person name="Gilna P."/>
            <person name="Schmutz J."/>
            <person name="Larimer F."/>
            <person name="Land M."/>
            <person name="Hauser L."/>
            <person name="Kyrpides N."/>
            <person name="Kim E."/>
            <person name="Richardson P."/>
        </authorList>
    </citation>
    <scope>NUCLEOTIDE SEQUENCE [LARGE SCALE GENOMIC DNA]</scope>
    <source>
        <strain evidence="2">IMS101</strain>
    </source>
</reference>
<dbReference type="HOGENOM" id="CLU_1271821_0_0_3"/>
<dbReference type="OrthoDB" id="9790951at2"/>
<dbReference type="RefSeq" id="WP_011611475.1">
    <property type="nucleotide sequence ID" value="NC_008312.1"/>
</dbReference>
<feature type="domain" description="SH3b" evidence="1">
    <location>
        <begin position="77"/>
        <end position="119"/>
    </location>
</feature>
<dbReference type="Gene3D" id="2.30.30.40">
    <property type="entry name" value="SH3 Domains"/>
    <property type="match status" value="1"/>
</dbReference>
<evidence type="ECO:0000313" key="2">
    <source>
        <dbReference type="EMBL" id="ABG51100.1"/>
    </source>
</evidence>